<evidence type="ECO:0000313" key="2">
    <source>
        <dbReference type="EMBL" id="SIT69639.1"/>
    </source>
</evidence>
<keyword evidence="3" id="KW-1185">Reference proteome</keyword>
<proteinExistence type="predicted"/>
<sequence length="327" mass="38523">MNRSFSELNRYGLKRILMRANLQQHRKMSDIRFRLYTLGAGIAGEQKVLDYLKNLRFGFPFRVLWDIRLEVSSRQYVQIDLLVLTPTRAIIYEVKNIGGRLRFEDNPARLDKVDADGFISDSFECPVLQLEEEMAGLRQWLEMNRISSTVDGAVVMTANPVFEQAKKDGRVFRLREIRRHLATERTGPSGRSGPQIEELAKLFMRAHEPYFPFPLRNQFNIQENELYWGPICSDCGELVIRKSERTWICRACGTRCKNVFEETLLDWFLLKGRLISSEDIRHLFSLADRRSASWIIRRFELDRIQDSRLVLYSWDYSALRLPYRLNE</sequence>
<reference evidence="3" key="1">
    <citation type="submission" date="2017-01" db="EMBL/GenBank/DDBJ databases">
        <authorList>
            <person name="Varghese N."/>
            <person name="Submissions S."/>
        </authorList>
    </citation>
    <scope>NUCLEOTIDE SEQUENCE [LARGE SCALE GENOMIC DNA]</scope>
    <source>
        <strain evidence="3">MNA4</strain>
    </source>
</reference>
<organism evidence="2 3">
    <name type="scientific">Edaphobacillus lindanitolerans</name>
    <dbReference type="NCBI Taxonomy" id="550447"/>
    <lineage>
        <taxon>Bacteria</taxon>
        <taxon>Bacillati</taxon>
        <taxon>Bacillota</taxon>
        <taxon>Bacilli</taxon>
        <taxon>Bacillales</taxon>
        <taxon>Bacillaceae</taxon>
        <taxon>Edaphobacillus</taxon>
    </lineage>
</organism>
<protein>
    <submittedName>
        <fullName evidence="2">Nuclease-related domain-containing protein</fullName>
    </submittedName>
</protein>
<evidence type="ECO:0000313" key="3">
    <source>
        <dbReference type="Proteomes" id="UP000187550"/>
    </source>
</evidence>
<dbReference type="RefSeq" id="WP_076756788.1">
    <property type="nucleotide sequence ID" value="NZ_FTPL01000001.1"/>
</dbReference>
<dbReference type="Pfam" id="PF08378">
    <property type="entry name" value="NERD"/>
    <property type="match status" value="1"/>
</dbReference>
<dbReference type="PROSITE" id="PS50965">
    <property type="entry name" value="NERD"/>
    <property type="match status" value="1"/>
</dbReference>
<dbReference type="EMBL" id="FTPL01000001">
    <property type="protein sequence ID" value="SIT69639.1"/>
    <property type="molecule type" value="Genomic_DNA"/>
</dbReference>
<gene>
    <name evidence="2" type="ORF">SAMN05428946_0513</name>
</gene>
<dbReference type="OrthoDB" id="2734037at2"/>
<feature type="domain" description="NERD" evidence="1">
    <location>
        <begin position="40"/>
        <end position="160"/>
    </location>
</feature>
<dbReference type="STRING" id="550447.SAMN05428946_0513"/>
<dbReference type="InterPro" id="IPR011528">
    <property type="entry name" value="NERD"/>
</dbReference>
<dbReference type="Proteomes" id="UP000187550">
    <property type="component" value="Unassembled WGS sequence"/>
</dbReference>
<evidence type="ECO:0000259" key="1">
    <source>
        <dbReference type="PROSITE" id="PS50965"/>
    </source>
</evidence>
<name>A0A1U7PM74_9BACI</name>
<accession>A0A1U7PM74</accession>
<dbReference type="AlphaFoldDB" id="A0A1U7PM74"/>